<protein>
    <submittedName>
        <fullName evidence="2">Heterokaryon incompatibility (Het-6OR allele)</fullName>
    </submittedName>
</protein>
<organism evidence="2 3">
    <name type="scientific">Fusarium beomiforme</name>
    <dbReference type="NCBI Taxonomy" id="44412"/>
    <lineage>
        <taxon>Eukaryota</taxon>
        <taxon>Fungi</taxon>
        <taxon>Dikarya</taxon>
        <taxon>Ascomycota</taxon>
        <taxon>Pezizomycotina</taxon>
        <taxon>Sordariomycetes</taxon>
        <taxon>Hypocreomycetidae</taxon>
        <taxon>Hypocreales</taxon>
        <taxon>Nectriaceae</taxon>
        <taxon>Fusarium</taxon>
        <taxon>Fusarium burgessii species complex</taxon>
    </lineage>
</organism>
<evidence type="ECO:0000259" key="1">
    <source>
        <dbReference type="Pfam" id="PF06985"/>
    </source>
</evidence>
<evidence type="ECO:0000313" key="3">
    <source>
        <dbReference type="Proteomes" id="UP000730481"/>
    </source>
</evidence>
<proteinExistence type="predicted"/>
<sequence length="124" mass="14331">MSATKDSQLYAPLDRPRREIRLIEIISNKQKIVCNLTTVSLDENTKFSAMSYLWGEIGKTEWIIVNGVERLITPSLANALEYVPYHWKSAFPDRDFKTCRLWADAVCINQDDDVEKGHQVQLMK</sequence>
<dbReference type="InterPro" id="IPR052895">
    <property type="entry name" value="HetReg/Transcr_Mod"/>
</dbReference>
<dbReference type="EMBL" id="PVQB02000256">
    <property type="protein sequence ID" value="KAF4339884.1"/>
    <property type="molecule type" value="Genomic_DNA"/>
</dbReference>
<accession>A0A9P5DYW3</accession>
<feature type="domain" description="Heterokaryon incompatibility" evidence="1">
    <location>
        <begin position="47"/>
        <end position="124"/>
    </location>
</feature>
<dbReference type="InterPro" id="IPR010730">
    <property type="entry name" value="HET"/>
</dbReference>
<name>A0A9P5DYW3_9HYPO</name>
<dbReference type="PANTHER" id="PTHR24148:SF64">
    <property type="entry name" value="HETEROKARYON INCOMPATIBILITY DOMAIN-CONTAINING PROTEIN"/>
    <property type="match status" value="1"/>
</dbReference>
<keyword evidence="3" id="KW-1185">Reference proteome</keyword>
<dbReference type="PANTHER" id="PTHR24148">
    <property type="entry name" value="ANKYRIN REPEAT DOMAIN-CONTAINING PROTEIN 39 HOMOLOG-RELATED"/>
    <property type="match status" value="1"/>
</dbReference>
<dbReference type="Proteomes" id="UP000730481">
    <property type="component" value="Unassembled WGS sequence"/>
</dbReference>
<dbReference type="AlphaFoldDB" id="A0A9P5DYW3"/>
<evidence type="ECO:0000313" key="2">
    <source>
        <dbReference type="EMBL" id="KAF4339884.1"/>
    </source>
</evidence>
<dbReference type="Pfam" id="PF06985">
    <property type="entry name" value="HET"/>
    <property type="match status" value="1"/>
</dbReference>
<gene>
    <name evidence="2" type="ORF">FBEOM_6182</name>
</gene>
<dbReference type="OrthoDB" id="2157530at2759"/>
<reference evidence="2" key="2">
    <citation type="submission" date="2020-02" db="EMBL/GenBank/DDBJ databases">
        <title>Identification and distribution of gene clusters putatively required for synthesis of sphingolipid metabolism inhibitors in phylogenetically diverse species of the filamentous fungus Fusarium.</title>
        <authorList>
            <person name="Kim H.-S."/>
            <person name="Busman M."/>
            <person name="Brown D.W."/>
            <person name="Divon H."/>
            <person name="Uhlig S."/>
            <person name="Proctor R.H."/>
        </authorList>
    </citation>
    <scope>NUCLEOTIDE SEQUENCE</scope>
    <source>
        <strain evidence="2">NRRL 25174</strain>
    </source>
</reference>
<reference evidence="2" key="1">
    <citation type="journal article" date="2017" name="Mycologia">
        <title>Fusarium algeriense, sp. nov., a novel toxigenic crown rot pathogen of durum wheat from Algeria is nested in the Fusarium burgessii species complex.</title>
        <authorList>
            <person name="Laraba I."/>
            <person name="Keddad A."/>
            <person name="Boureghda H."/>
            <person name="Abdallah N."/>
            <person name="Vaughan M.M."/>
            <person name="Proctor R.H."/>
            <person name="Busman M."/>
            <person name="O'Donnell K."/>
        </authorList>
    </citation>
    <scope>NUCLEOTIDE SEQUENCE</scope>
    <source>
        <strain evidence="2">NRRL 25174</strain>
    </source>
</reference>
<comment type="caution">
    <text evidence="2">The sequence shown here is derived from an EMBL/GenBank/DDBJ whole genome shotgun (WGS) entry which is preliminary data.</text>
</comment>